<dbReference type="SUPFAM" id="SSF103481">
    <property type="entry name" value="Multidrug resistance efflux transporter EmrE"/>
    <property type="match status" value="2"/>
</dbReference>
<dbReference type="EMBL" id="CP135076">
    <property type="protein sequence ID" value="WNO54446.1"/>
    <property type="molecule type" value="Genomic_DNA"/>
</dbReference>
<sequence length="286" mass="29487">MHSALAGVLLGLASAVTLAFANLAVKMGSDILVSRSILSMSAAALLLPFAFVVPAPDAATFHVLAFAIPAHFLYQCCLIQALGRGELSLVFPVMRGGSPLVTAIVAGLVLGEALSTLEWVGLGIAAIAVVIFALPPGGAGLRAHPDRAALGWALATAGGIALYNTTDAWGVRTAPAPVTYIVWLFLFDWICVTIAAVTLRRRALAATIAAKWRYGAAAGALSILSFGAALFAFSFVETAKVSALRETSVVWAAVMGALWLREGFGARRMVAALALAAGLVLLQFGG</sequence>
<dbReference type="RefSeq" id="WP_313916944.1">
    <property type="nucleotide sequence ID" value="NZ_CP135076.1"/>
</dbReference>
<proteinExistence type="predicted"/>
<name>A0ABZ0BCN9_9SPHN</name>
<evidence type="ECO:0000313" key="4">
    <source>
        <dbReference type="Proteomes" id="UP001302249"/>
    </source>
</evidence>
<keyword evidence="1" id="KW-0472">Membrane</keyword>
<feature type="transmembrane region" description="Helical" evidence="1">
    <location>
        <begin position="6"/>
        <end position="25"/>
    </location>
</feature>
<feature type="transmembrane region" description="Helical" evidence="1">
    <location>
        <begin position="37"/>
        <end position="55"/>
    </location>
</feature>
<accession>A0ABZ0BCN9</accession>
<evidence type="ECO:0000259" key="2">
    <source>
        <dbReference type="Pfam" id="PF00892"/>
    </source>
</evidence>
<feature type="transmembrane region" description="Helical" evidence="1">
    <location>
        <begin position="178"/>
        <end position="200"/>
    </location>
</feature>
<feature type="transmembrane region" description="Helical" evidence="1">
    <location>
        <begin position="269"/>
        <end position="285"/>
    </location>
</feature>
<feature type="transmembrane region" description="Helical" evidence="1">
    <location>
        <begin position="148"/>
        <end position="166"/>
    </location>
</feature>
<keyword evidence="1" id="KW-1133">Transmembrane helix</keyword>
<reference evidence="3 4" key="1">
    <citation type="submission" date="2023-09" db="EMBL/GenBank/DDBJ databases">
        <authorList>
            <person name="Rey-Velasco X."/>
        </authorList>
    </citation>
    <scope>NUCLEOTIDE SEQUENCE [LARGE SCALE GENOMIC DNA]</scope>
    <source>
        <strain evidence="3 4">W311</strain>
    </source>
</reference>
<feature type="transmembrane region" description="Helical" evidence="1">
    <location>
        <begin position="116"/>
        <end position="136"/>
    </location>
</feature>
<dbReference type="Proteomes" id="UP001302249">
    <property type="component" value="Chromosome"/>
</dbReference>
<feature type="transmembrane region" description="Helical" evidence="1">
    <location>
        <begin position="89"/>
        <end position="110"/>
    </location>
</feature>
<evidence type="ECO:0000256" key="1">
    <source>
        <dbReference type="SAM" id="Phobius"/>
    </source>
</evidence>
<feature type="transmembrane region" description="Helical" evidence="1">
    <location>
        <begin position="212"/>
        <end position="236"/>
    </location>
</feature>
<keyword evidence="4" id="KW-1185">Reference proteome</keyword>
<keyword evidence="1" id="KW-0812">Transmembrane</keyword>
<dbReference type="Gene3D" id="1.10.3730.20">
    <property type="match status" value="1"/>
</dbReference>
<evidence type="ECO:0000313" key="3">
    <source>
        <dbReference type="EMBL" id="WNO54446.1"/>
    </source>
</evidence>
<organism evidence="3 4">
    <name type="scientific">Stakelama saccharophila</name>
    <dbReference type="NCBI Taxonomy" id="3075605"/>
    <lineage>
        <taxon>Bacteria</taxon>
        <taxon>Pseudomonadati</taxon>
        <taxon>Pseudomonadota</taxon>
        <taxon>Alphaproteobacteria</taxon>
        <taxon>Sphingomonadales</taxon>
        <taxon>Sphingomonadaceae</taxon>
        <taxon>Stakelama</taxon>
    </lineage>
</organism>
<dbReference type="Pfam" id="PF00892">
    <property type="entry name" value="EamA"/>
    <property type="match status" value="1"/>
</dbReference>
<feature type="transmembrane region" description="Helical" evidence="1">
    <location>
        <begin position="61"/>
        <end position="82"/>
    </location>
</feature>
<dbReference type="InterPro" id="IPR000620">
    <property type="entry name" value="EamA_dom"/>
</dbReference>
<protein>
    <submittedName>
        <fullName evidence="3">DMT family transporter</fullName>
    </submittedName>
</protein>
<feature type="domain" description="EamA" evidence="2">
    <location>
        <begin position="6"/>
        <end position="132"/>
    </location>
</feature>
<gene>
    <name evidence="3" type="ORF">RPR59_04110</name>
</gene>
<dbReference type="InterPro" id="IPR037185">
    <property type="entry name" value="EmrE-like"/>
</dbReference>